<protein>
    <submittedName>
        <fullName evidence="2">GIY-YIG nuclease family protein</fullName>
    </submittedName>
</protein>
<gene>
    <name evidence="2" type="ORF">P8627_00395</name>
</gene>
<organism evidence="2 3">
    <name type="scientific">Jannaschia ovalis</name>
    <dbReference type="NCBI Taxonomy" id="3038773"/>
    <lineage>
        <taxon>Bacteria</taxon>
        <taxon>Pseudomonadati</taxon>
        <taxon>Pseudomonadota</taxon>
        <taxon>Alphaproteobacteria</taxon>
        <taxon>Rhodobacterales</taxon>
        <taxon>Roseobacteraceae</taxon>
        <taxon>Jannaschia</taxon>
    </lineage>
</organism>
<dbReference type="EMBL" id="CP122537">
    <property type="protein sequence ID" value="WGH78756.1"/>
    <property type="molecule type" value="Genomic_DNA"/>
</dbReference>
<dbReference type="Gene3D" id="3.40.1440.10">
    <property type="entry name" value="GIY-YIG endonuclease"/>
    <property type="match status" value="1"/>
</dbReference>
<evidence type="ECO:0000259" key="1">
    <source>
        <dbReference type="PROSITE" id="PS50164"/>
    </source>
</evidence>
<feature type="domain" description="GIY-YIG" evidence="1">
    <location>
        <begin position="38"/>
        <end position="115"/>
    </location>
</feature>
<dbReference type="SUPFAM" id="SSF82771">
    <property type="entry name" value="GIY-YIG endonuclease"/>
    <property type="match status" value="1"/>
</dbReference>
<keyword evidence="3" id="KW-1185">Reference proteome</keyword>
<evidence type="ECO:0000313" key="3">
    <source>
        <dbReference type="Proteomes" id="UP001243420"/>
    </source>
</evidence>
<dbReference type="CDD" id="cd00719">
    <property type="entry name" value="GIY-YIG_SF"/>
    <property type="match status" value="1"/>
</dbReference>
<dbReference type="InterPro" id="IPR000305">
    <property type="entry name" value="GIY-YIG_endonuc"/>
</dbReference>
<dbReference type="InterPro" id="IPR035901">
    <property type="entry name" value="GIY-YIG_endonuc_sf"/>
</dbReference>
<proteinExistence type="predicted"/>
<reference evidence="2 3" key="1">
    <citation type="submission" date="2023-04" db="EMBL/GenBank/DDBJ databases">
        <title>Jannaschia ovalis sp. nov., a marine bacterium isolated from sea tidal flat.</title>
        <authorList>
            <person name="Kwon D.Y."/>
            <person name="Kim J.-J."/>
        </authorList>
    </citation>
    <scope>NUCLEOTIDE SEQUENCE [LARGE SCALE GENOMIC DNA]</scope>
    <source>
        <strain evidence="2 3">GRR-S6-38</strain>
    </source>
</reference>
<dbReference type="RefSeq" id="WP_279965507.1">
    <property type="nucleotide sequence ID" value="NZ_CP122537.1"/>
</dbReference>
<accession>A0ABY8LBU0</accession>
<dbReference type="PROSITE" id="PS50164">
    <property type="entry name" value="GIY_YIG"/>
    <property type="match status" value="1"/>
</dbReference>
<dbReference type="Proteomes" id="UP001243420">
    <property type="component" value="Chromosome"/>
</dbReference>
<evidence type="ECO:0000313" key="2">
    <source>
        <dbReference type="EMBL" id="WGH78756.1"/>
    </source>
</evidence>
<sequence length="134" mass="15126">MQLMNALGAEMKKELPFSDESGIIYRFGLWQLLGVPDFGPSIYAFCYNDGVAWQVLYIGKAKRLRARISGHEKLQVARELGATHLAVYPMNALAEVGLDALEERLIKRYQPILNVRDNPSANPIVRALLQRRAK</sequence>
<name>A0ABY8LBU0_9RHOB</name>